<dbReference type="Pfam" id="PF01337">
    <property type="entry name" value="Barstar"/>
    <property type="match status" value="1"/>
</dbReference>
<comment type="caution">
    <text evidence="3">The sequence shown here is derived from an EMBL/GenBank/DDBJ whole genome shotgun (WGS) entry which is preliminary data.</text>
</comment>
<dbReference type="AlphaFoldDB" id="A0A7W9KDS5"/>
<dbReference type="SUPFAM" id="SSF52038">
    <property type="entry name" value="Barstar-related"/>
    <property type="match status" value="1"/>
</dbReference>
<comment type="similarity">
    <text evidence="1">Belongs to the barstar family.</text>
</comment>
<reference evidence="3 4" key="1">
    <citation type="submission" date="2020-08" db="EMBL/GenBank/DDBJ databases">
        <title>Sequencing the genomes of 1000 actinobacteria strains.</title>
        <authorList>
            <person name="Klenk H.-P."/>
        </authorList>
    </citation>
    <scope>NUCLEOTIDE SEQUENCE [LARGE SCALE GENOMIC DNA]</scope>
    <source>
        <strain evidence="3 4">DSM 43851</strain>
    </source>
</reference>
<name>A0A7W9KDS5_9PSEU</name>
<dbReference type="InterPro" id="IPR000468">
    <property type="entry name" value="Barstar"/>
</dbReference>
<sequence length="92" mass="10384">MRHVLDGTGLHDRGSALDGIAAALSFPDYFGRNLDALRDCLLDLSWLPAGEHVLVWRHHEVLRGDDPTAYERIVAVLDQAVEENPEFRYQLS</sequence>
<dbReference type="Proteomes" id="UP000585638">
    <property type="component" value="Unassembled WGS sequence"/>
</dbReference>
<dbReference type="InterPro" id="IPR035905">
    <property type="entry name" value="Barstar-like_sf"/>
</dbReference>
<accession>A0A7W9KDS5</accession>
<dbReference type="Gene3D" id="3.30.370.10">
    <property type="entry name" value="Barstar-like"/>
    <property type="match status" value="1"/>
</dbReference>
<keyword evidence="4" id="KW-1185">Reference proteome</keyword>
<evidence type="ECO:0000259" key="2">
    <source>
        <dbReference type="Pfam" id="PF01337"/>
    </source>
</evidence>
<protein>
    <submittedName>
        <fullName evidence="3">RNAse (Barnase) inhibitor barstar</fullName>
    </submittedName>
</protein>
<evidence type="ECO:0000313" key="4">
    <source>
        <dbReference type="Proteomes" id="UP000585638"/>
    </source>
</evidence>
<organism evidence="3 4">
    <name type="scientific">Kutzneria kofuensis</name>
    <dbReference type="NCBI Taxonomy" id="103725"/>
    <lineage>
        <taxon>Bacteria</taxon>
        <taxon>Bacillati</taxon>
        <taxon>Actinomycetota</taxon>
        <taxon>Actinomycetes</taxon>
        <taxon>Pseudonocardiales</taxon>
        <taxon>Pseudonocardiaceae</taxon>
        <taxon>Kutzneria</taxon>
    </lineage>
</organism>
<dbReference type="CDD" id="cd05141">
    <property type="entry name" value="Barstar_evA4336-like"/>
    <property type="match status" value="1"/>
</dbReference>
<gene>
    <name evidence="3" type="ORF">BJ998_001939</name>
</gene>
<dbReference type="RefSeq" id="WP_184860389.1">
    <property type="nucleotide sequence ID" value="NZ_BAAAWY010000046.1"/>
</dbReference>
<proteinExistence type="inferred from homology"/>
<evidence type="ECO:0000313" key="3">
    <source>
        <dbReference type="EMBL" id="MBB5890743.1"/>
    </source>
</evidence>
<feature type="domain" description="Barstar (barnase inhibitor)" evidence="2">
    <location>
        <begin position="3"/>
        <end position="84"/>
    </location>
</feature>
<dbReference type="EMBL" id="JACHIR010000001">
    <property type="protein sequence ID" value="MBB5890743.1"/>
    <property type="molecule type" value="Genomic_DNA"/>
</dbReference>
<evidence type="ECO:0000256" key="1">
    <source>
        <dbReference type="ARBA" id="ARBA00006845"/>
    </source>
</evidence>